<reference evidence="12" key="1">
    <citation type="submission" date="2023-01" db="EMBL/GenBank/DDBJ databases">
        <title>The chitinases involved in constricting ring structure development in the nematode-trapping fungus Drechslerella dactyloides.</title>
        <authorList>
            <person name="Wang R."/>
            <person name="Zhang L."/>
            <person name="Tang P."/>
            <person name="Li S."/>
            <person name="Liang L."/>
        </authorList>
    </citation>
    <scope>NUCLEOTIDE SEQUENCE</scope>
    <source>
        <strain evidence="12">YMF1.00031</strain>
    </source>
</reference>
<keyword evidence="6" id="KW-0375">Hydrogen ion transport</keyword>
<keyword evidence="4" id="KW-0813">Transport</keyword>
<dbReference type="GO" id="GO:0015078">
    <property type="term" value="F:proton transmembrane transporter activity"/>
    <property type="evidence" value="ECO:0007669"/>
    <property type="project" value="InterPro"/>
</dbReference>
<evidence type="ECO:0000256" key="8">
    <source>
        <dbReference type="ARBA" id="ARBA00023065"/>
    </source>
</evidence>
<evidence type="ECO:0000256" key="9">
    <source>
        <dbReference type="ARBA" id="ARBA00023128"/>
    </source>
</evidence>
<evidence type="ECO:0000256" key="3">
    <source>
        <dbReference type="ARBA" id="ARBA00021688"/>
    </source>
</evidence>
<gene>
    <name evidence="12" type="ORF">Dda_3505</name>
</gene>
<name>A0AAD6NJM6_DREDA</name>
<dbReference type="AlphaFoldDB" id="A0AAD6NJM6"/>
<dbReference type="InterPro" id="IPR008689">
    <property type="entry name" value="ATP_synth_F0_dsu_mt"/>
</dbReference>
<evidence type="ECO:0000256" key="1">
    <source>
        <dbReference type="ARBA" id="ARBA00004273"/>
    </source>
</evidence>
<keyword evidence="7" id="KW-0999">Mitochondrion inner membrane</keyword>
<comment type="similarity">
    <text evidence="2">Belongs to the ATPase d subunit family.</text>
</comment>
<dbReference type="Pfam" id="PF05873">
    <property type="entry name" value="Mt_ATP-synt_D"/>
    <property type="match status" value="1"/>
</dbReference>
<evidence type="ECO:0000256" key="11">
    <source>
        <dbReference type="ARBA" id="ARBA00023310"/>
    </source>
</evidence>
<dbReference type="EMBL" id="JAQGDS010000004">
    <property type="protein sequence ID" value="KAJ6260844.1"/>
    <property type="molecule type" value="Genomic_DNA"/>
</dbReference>
<evidence type="ECO:0000256" key="6">
    <source>
        <dbReference type="ARBA" id="ARBA00022781"/>
    </source>
</evidence>
<evidence type="ECO:0000256" key="10">
    <source>
        <dbReference type="ARBA" id="ARBA00023136"/>
    </source>
</evidence>
<sequence>MVARAEIVVSGLRGVSSLSLSPTVGFLQVVLKNNFPADCREKSNCGRWNISHDNNVAGHSRRLVTLAILTHPDSTSSPPSPNSRIPLADHGLSQLPMASPAAVRSAAVKVDWTRIITSLSLKGSTVSQLQAFKKRNEEARRKVNLLHDQPTEIDFAHYRSLLKNQAVVDEIERASKAFKPISYDVSKHIKTIENFEAEAVKNAETTKASVDAELADLAATLKNIEDSRPLEELTIDDVAQAAPEIDKRTEQMVSRGRWQVPGYREKFGDFSLM</sequence>
<dbReference type="PANTHER" id="PTHR12700">
    <property type="entry name" value="ATP SYNTHASE SUBUNIT D, MITOCHONDRIAL"/>
    <property type="match status" value="1"/>
</dbReference>
<evidence type="ECO:0000256" key="5">
    <source>
        <dbReference type="ARBA" id="ARBA00022547"/>
    </source>
</evidence>
<evidence type="ECO:0000256" key="2">
    <source>
        <dbReference type="ARBA" id="ARBA00006842"/>
    </source>
</evidence>
<dbReference type="Proteomes" id="UP001221413">
    <property type="component" value="Unassembled WGS sequence"/>
</dbReference>
<comment type="caution">
    <text evidence="12">The sequence shown here is derived from an EMBL/GenBank/DDBJ whole genome shotgun (WGS) entry which is preliminary data.</text>
</comment>
<dbReference type="InterPro" id="IPR036228">
    <property type="entry name" value="ATP_synth_F0_dsu_sf_mt"/>
</dbReference>
<dbReference type="SUPFAM" id="SSF161065">
    <property type="entry name" value="ATP synthase D chain-like"/>
    <property type="match status" value="1"/>
</dbReference>
<comment type="subcellular location">
    <subcellularLocation>
        <location evidence="1">Mitochondrion inner membrane</location>
    </subcellularLocation>
</comment>
<evidence type="ECO:0000256" key="7">
    <source>
        <dbReference type="ARBA" id="ARBA00022792"/>
    </source>
</evidence>
<keyword evidence="13" id="KW-1185">Reference proteome</keyword>
<keyword evidence="11" id="KW-0066">ATP synthesis</keyword>
<keyword evidence="5" id="KW-0138">CF(0)</keyword>
<keyword evidence="8" id="KW-0406">Ion transport</keyword>
<evidence type="ECO:0000256" key="4">
    <source>
        <dbReference type="ARBA" id="ARBA00022448"/>
    </source>
</evidence>
<proteinExistence type="inferred from homology"/>
<dbReference type="Gene3D" id="6.10.280.70">
    <property type="match status" value="1"/>
</dbReference>
<protein>
    <recommendedName>
        <fullName evidence="3">ATP synthase subunit d, mitochondrial</fullName>
    </recommendedName>
</protein>
<accession>A0AAD6NJM6</accession>
<dbReference type="GO" id="GO:0005743">
    <property type="term" value="C:mitochondrial inner membrane"/>
    <property type="evidence" value="ECO:0007669"/>
    <property type="project" value="UniProtKB-SubCell"/>
</dbReference>
<organism evidence="12 13">
    <name type="scientific">Drechslerella dactyloides</name>
    <name type="common">Nematode-trapping fungus</name>
    <name type="synonym">Arthrobotrys dactyloides</name>
    <dbReference type="NCBI Taxonomy" id="74499"/>
    <lineage>
        <taxon>Eukaryota</taxon>
        <taxon>Fungi</taxon>
        <taxon>Dikarya</taxon>
        <taxon>Ascomycota</taxon>
        <taxon>Pezizomycotina</taxon>
        <taxon>Orbiliomycetes</taxon>
        <taxon>Orbiliales</taxon>
        <taxon>Orbiliaceae</taxon>
        <taxon>Drechslerella</taxon>
    </lineage>
</organism>
<evidence type="ECO:0000313" key="13">
    <source>
        <dbReference type="Proteomes" id="UP001221413"/>
    </source>
</evidence>
<keyword evidence="10" id="KW-0472">Membrane</keyword>
<dbReference type="GO" id="GO:0045259">
    <property type="term" value="C:proton-transporting ATP synthase complex"/>
    <property type="evidence" value="ECO:0007669"/>
    <property type="project" value="UniProtKB-KW"/>
</dbReference>
<evidence type="ECO:0000313" key="12">
    <source>
        <dbReference type="EMBL" id="KAJ6260844.1"/>
    </source>
</evidence>
<keyword evidence="9" id="KW-0496">Mitochondrion</keyword>
<dbReference type="GO" id="GO:0015986">
    <property type="term" value="P:proton motive force-driven ATP synthesis"/>
    <property type="evidence" value="ECO:0007669"/>
    <property type="project" value="InterPro"/>
</dbReference>